<keyword evidence="1 3" id="KW-0808">Transferase</keyword>
<protein>
    <submittedName>
        <fullName evidence="3">Acetyltransferase (GNAT) family protein</fullName>
    </submittedName>
</protein>
<accession>A0A370GG22</accession>
<evidence type="ECO:0000313" key="3">
    <source>
        <dbReference type="EMBL" id="RDI42166.1"/>
    </source>
</evidence>
<dbReference type="SUPFAM" id="SSF55729">
    <property type="entry name" value="Acyl-CoA N-acyltransferases (Nat)"/>
    <property type="match status" value="1"/>
</dbReference>
<dbReference type="PANTHER" id="PTHR13947:SF37">
    <property type="entry name" value="LD18367P"/>
    <property type="match status" value="1"/>
</dbReference>
<dbReference type="OrthoDB" id="9815041at2"/>
<dbReference type="InterPro" id="IPR050769">
    <property type="entry name" value="NAT_camello-type"/>
</dbReference>
<dbReference type="PROSITE" id="PS51186">
    <property type="entry name" value="GNAT"/>
    <property type="match status" value="1"/>
</dbReference>
<evidence type="ECO:0000256" key="1">
    <source>
        <dbReference type="ARBA" id="ARBA00022679"/>
    </source>
</evidence>
<dbReference type="GO" id="GO:0008080">
    <property type="term" value="F:N-acetyltransferase activity"/>
    <property type="evidence" value="ECO:0007669"/>
    <property type="project" value="InterPro"/>
</dbReference>
<gene>
    <name evidence="3" type="ORF">DFR59_1055</name>
</gene>
<dbReference type="PANTHER" id="PTHR13947">
    <property type="entry name" value="GNAT FAMILY N-ACETYLTRANSFERASE"/>
    <property type="match status" value="1"/>
</dbReference>
<proteinExistence type="predicted"/>
<feature type="domain" description="N-acetyltransferase" evidence="2">
    <location>
        <begin position="15"/>
        <end position="150"/>
    </location>
</feature>
<dbReference type="RefSeq" id="WP_114745567.1">
    <property type="nucleotide sequence ID" value="NZ_QQAY01000005.1"/>
</dbReference>
<name>A0A370GG22_9BACI</name>
<dbReference type="InterPro" id="IPR000182">
    <property type="entry name" value="GNAT_dom"/>
</dbReference>
<dbReference type="Gene3D" id="3.40.630.30">
    <property type="match status" value="1"/>
</dbReference>
<reference evidence="3 4" key="1">
    <citation type="submission" date="2018-07" db="EMBL/GenBank/DDBJ databases">
        <title>Genomic Encyclopedia of Type Strains, Phase IV (KMG-IV): sequencing the most valuable type-strain genomes for metagenomic binning, comparative biology and taxonomic classification.</title>
        <authorList>
            <person name="Goeker M."/>
        </authorList>
    </citation>
    <scope>NUCLEOTIDE SEQUENCE [LARGE SCALE GENOMIC DNA]</scope>
    <source>
        <strain evidence="3 4">DSM 25281</strain>
    </source>
</reference>
<comment type="caution">
    <text evidence="3">The sequence shown here is derived from an EMBL/GenBank/DDBJ whole genome shotgun (WGS) entry which is preliminary data.</text>
</comment>
<dbReference type="Proteomes" id="UP000255326">
    <property type="component" value="Unassembled WGS sequence"/>
</dbReference>
<organism evidence="3 4">
    <name type="scientific">Falsibacillus pallidus</name>
    <dbReference type="NCBI Taxonomy" id="493781"/>
    <lineage>
        <taxon>Bacteria</taxon>
        <taxon>Bacillati</taxon>
        <taxon>Bacillota</taxon>
        <taxon>Bacilli</taxon>
        <taxon>Bacillales</taxon>
        <taxon>Bacillaceae</taxon>
        <taxon>Falsibacillus</taxon>
    </lineage>
</organism>
<dbReference type="Pfam" id="PF00583">
    <property type="entry name" value="Acetyltransf_1"/>
    <property type="match status" value="1"/>
</dbReference>
<evidence type="ECO:0000313" key="4">
    <source>
        <dbReference type="Proteomes" id="UP000255326"/>
    </source>
</evidence>
<dbReference type="AlphaFoldDB" id="A0A370GG22"/>
<sequence length="150" mass="17167">MGNYVVKQINDLSKVDLSLLIKESKEDGFRFVERLVNDYHDGTNTFSQHGEALFGVFNEHGEIVVIGGVNIDPFSDRPNTGRLRRFYVSREYRRNGLGSLLLKSIIDEASKHFSILVLHTDTIDADRFYTSYGFTKGDAYPNSTHYMELH</sequence>
<evidence type="ECO:0000259" key="2">
    <source>
        <dbReference type="PROSITE" id="PS51186"/>
    </source>
</evidence>
<dbReference type="EMBL" id="QQAY01000005">
    <property type="protein sequence ID" value="RDI42166.1"/>
    <property type="molecule type" value="Genomic_DNA"/>
</dbReference>
<dbReference type="InterPro" id="IPR016181">
    <property type="entry name" value="Acyl_CoA_acyltransferase"/>
</dbReference>
<keyword evidence="4" id="KW-1185">Reference proteome</keyword>
<dbReference type="CDD" id="cd04301">
    <property type="entry name" value="NAT_SF"/>
    <property type="match status" value="1"/>
</dbReference>